<evidence type="ECO:0000256" key="3">
    <source>
        <dbReference type="ARBA" id="ARBA00022989"/>
    </source>
</evidence>
<feature type="transmembrane region" description="Helical" evidence="5">
    <location>
        <begin position="40"/>
        <end position="66"/>
    </location>
</feature>
<evidence type="ECO:0000256" key="1">
    <source>
        <dbReference type="ARBA" id="ARBA00004651"/>
    </source>
</evidence>
<reference evidence="7" key="1">
    <citation type="submission" date="2022-08" db="EMBL/GenBank/DDBJ databases">
        <title>Genome analysis of Corynebacteriales strain.</title>
        <authorList>
            <person name="Lee S.D."/>
        </authorList>
    </citation>
    <scope>NUCLEOTIDE SEQUENCE</scope>
    <source>
        <strain evidence="7">D3-21</strain>
    </source>
</reference>
<accession>A0A9X4M3G7</accession>
<dbReference type="InterPro" id="IPR036259">
    <property type="entry name" value="MFS_trans_sf"/>
</dbReference>
<comment type="subcellular location">
    <subcellularLocation>
        <location evidence="1">Cell membrane</location>
        <topology evidence="1">Multi-pass membrane protein</topology>
    </subcellularLocation>
</comment>
<dbReference type="AlphaFoldDB" id="A0A9X4M3G7"/>
<dbReference type="Pfam" id="PF07690">
    <property type="entry name" value="MFS_1"/>
    <property type="match status" value="1"/>
</dbReference>
<keyword evidence="2 5" id="KW-0812">Transmembrane</keyword>
<evidence type="ECO:0000313" key="8">
    <source>
        <dbReference type="Proteomes" id="UP001152755"/>
    </source>
</evidence>
<keyword evidence="3 5" id="KW-1133">Transmembrane helix</keyword>
<feature type="transmembrane region" description="Helical" evidence="5">
    <location>
        <begin position="104"/>
        <end position="123"/>
    </location>
</feature>
<feature type="transmembrane region" description="Helical" evidence="5">
    <location>
        <begin position="197"/>
        <end position="216"/>
    </location>
</feature>
<keyword evidence="4 5" id="KW-0472">Membrane</keyword>
<feature type="transmembrane region" description="Helical" evidence="5">
    <location>
        <begin position="172"/>
        <end position="190"/>
    </location>
</feature>
<dbReference type="InterPro" id="IPR052524">
    <property type="entry name" value="MFS_Cyanate_Porter"/>
</dbReference>
<dbReference type="InterPro" id="IPR011701">
    <property type="entry name" value="MFS"/>
</dbReference>
<dbReference type="PROSITE" id="PS50850">
    <property type="entry name" value="MFS"/>
    <property type="match status" value="1"/>
</dbReference>
<feature type="transmembrane region" description="Helical" evidence="5">
    <location>
        <begin position="78"/>
        <end position="98"/>
    </location>
</feature>
<dbReference type="PANTHER" id="PTHR23523">
    <property type="match status" value="1"/>
</dbReference>
<sequence length="225" mass="23054">MLAAAVLAVVAARHLRFSRTGVASTEPAPRWQPEVLRSPTAWAVTGFMGIQSLLAYSLIAWLPSIYRERGVTAERSGLLLTVLSISSILTALTVPVVATRLRRQRLLAVAVVGLSMAGLLGVLAGGVGGAVVWAVLLGLGQGGQLSLTLTLVNLRAATAAMTTSLSTMAQSIGYLVAAVGPVATGAIRGATGSWTPALLALLLLLLPLGICGWIGGVDVARTEVV</sequence>
<evidence type="ECO:0000256" key="2">
    <source>
        <dbReference type="ARBA" id="ARBA00022692"/>
    </source>
</evidence>
<dbReference type="InterPro" id="IPR020846">
    <property type="entry name" value="MFS_dom"/>
</dbReference>
<dbReference type="Gene3D" id="1.20.1250.20">
    <property type="entry name" value="MFS general substrate transporter like domains"/>
    <property type="match status" value="1"/>
</dbReference>
<protein>
    <recommendedName>
        <fullName evidence="6">Major facilitator superfamily (MFS) profile domain-containing protein</fullName>
    </recommendedName>
</protein>
<comment type="caution">
    <text evidence="7">The sequence shown here is derived from an EMBL/GenBank/DDBJ whole genome shotgun (WGS) entry which is preliminary data.</text>
</comment>
<gene>
    <name evidence="7" type="ORF">NVS88_08195</name>
</gene>
<dbReference type="GO" id="GO:0005886">
    <property type="term" value="C:plasma membrane"/>
    <property type="evidence" value="ECO:0007669"/>
    <property type="project" value="UniProtKB-SubCell"/>
</dbReference>
<feature type="domain" description="Major facilitator superfamily (MFS) profile" evidence="6">
    <location>
        <begin position="38"/>
        <end position="225"/>
    </location>
</feature>
<dbReference type="GO" id="GO:0022857">
    <property type="term" value="F:transmembrane transporter activity"/>
    <property type="evidence" value="ECO:0007669"/>
    <property type="project" value="InterPro"/>
</dbReference>
<feature type="transmembrane region" description="Helical" evidence="5">
    <location>
        <begin position="130"/>
        <end position="152"/>
    </location>
</feature>
<evidence type="ECO:0000256" key="5">
    <source>
        <dbReference type="SAM" id="Phobius"/>
    </source>
</evidence>
<evidence type="ECO:0000313" key="7">
    <source>
        <dbReference type="EMBL" id="MDG3014538.1"/>
    </source>
</evidence>
<name>A0A9X4M3G7_9ACTN</name>
<proteinExistence type="predicted"/>
<evidence type="ECO:0000256" key="4">
    <source>
        <dbReference type="ARBA" id="ARBA00023136"/>
    </source>
</evidence>
<dbReference type="SUPFAM" id="SSF103473">
    <property type="entry name" value="MFS general substrate transporter"/>
    <property type="match status" value="1"/>
</dbReference>
<dbReference type="EMBL" id="JANRHA010000004">
    <property type="protein sequence ID" value="MDG3014538.1"/>
    <property type="molecule type" value="Genomic_DNA"/>
</dbReference>
<evidence type="ECO:0000259" key="6">
    <source>
        <dbReference type="PROSITE" id="PS50850"/>
    </source>
</evidence>
<keyword evidence="8" id="KW-1185">Reference proteome</keyword>
<dbReference type="Proteomes" id="UP001152755">
    <property type="component" value="Unassembled WGS sequence"/>
</dbReference>
<dbReference type="PANTHER" id="PTHR23523:SF2">
    <property type="entry name" value="2-NITROIMIDAZOLE TRANSPORTER"/>
    <property type="match status" value="1"/>
</dbReference>
<organism evidence="7 8">
    <name type="scientific">Speluncibacter jeojiensis</name>
    <dbReference type="NCBI Taxonomy" id="2710754"/>
    <lineage>
        <taxon>Bacteria</taxon>
        <taxon>Bacillati</taxon>
        <taxon>Actinomycetota</taxon>
        <taxon>Actinomycetes</taxon>
        <taxon>Mycobacteriales</taxon>
        <taxon>Speluncibacteraceae</taxon>
        <taxon>Speluncibacter</taxon>
    </lineage>
</organism>